<dbReference type="RefSeq" id="WP_075048329.1">
    <property type="nucleotide sequence ID" value="NZ_CP012328.1"/>
</dbReference>
<keyword evidence="1" id="KW-1133">Transmembrane helix</keyword>
<evidence type="ECO:0000313" key="2">
    <source>
        <dbReference type="EMBL" id="AKU79736.1"/>
    </source>
</evidence>
<protein>
    <recommendedName>
        <fullName evidence="4">Transmembrane protein</fullName>
    </recommendedName>
</protein>
<dbReference type="Proteomes" id="UP000067243">
    <property type="component" value="Chromosome"/>
</dbReference>
<sequence>MFEEYNDISVKDAEEKLKKIESEYEELLIIEKRNDKRIRKGLLWWLLIPVVGLFIYSVTLSKRRNKEQNYKDIVSIKEKLVYLELEIQYIKNKVLIKETN</sequence>
<dbReference type="PATRIC" id="fig|216946.3.peg.492"/>
<evidence type="ECO:0000256" key="1">
    <source>
        <dbReference type="SAM" id="Phobius"/>
    </source>
</evidence>
<accession>A0A0K1P606</accession>
<dbReference type="EMBL" id="CP012328">
    <property type="protein sequence ID" value="AKU79736.1"/>
    <property type="molecule type" value="Genomic_DNA"/>
</dbReference>
<dbReference type="AlphaFoldDB" id="A0A0K1P606"/>
<keyword evidence="3" id="KW-1185">Reference proteome</keyword>
<dbReference type="STRING" id="216946.STURO_v1c04880"/>
<keyword evidence="1" id="KW-0472">Membrane</keyword>
<evidence type="ECO:0008006" key="4">
    <source>
        <dbReference type="Google" id="ProtNLM"/>
    </source>
</evidence>
<gene>
    <name evidence="2" type="ORF">STURON_00490</name>
</gene>
<name>A0A0K1P606_9MOLU</name>
<reference evidence="2 3" key="1">
    <citation type="journal article" date="2015" name="Genome Announc.">
        <title>Complete Genome Sequence of Spiroplasma turonicum Strain Tab4cT, a Parasite of a Horse Fly, Haematopota sp. (Diptera: Tabanidae).</title>
        <authorList>
            <person name="Davis R.E."/>
            <person name="Shao J."/>
            <person name="Zhao Y."/>
            <person name="Gasparich G.E."/>
            <person name="Gaynor B.J."/>
            <person name="Donofrio N."/>
        </authorList>
    </citation>
    <scope>NUCLEOTIDE SEQUENCE [LARGE SCALE GENOMIC DNA]</scope>
    <source>
        <strain evidence="2 3">Tab4c</strain>
    </source>
</reference>
<organism evidence="2 3">
    <name type="scientific">Spiroplasma turonicum</name>
    <dbReference type="NCBI Taxonomy" id="216946"/>
    <lineage>
        <taxon>Bacteria</taxon>
        <taxon>Bacillati</taxon>
        <taxon>Mycoplasmatota</taxon>
        <taxon>Mollicutes</taxon>
        <taxon>Entomoplasmatales</taxon>
        <taxon>Spiroplasmataceae</taxon>
        <taxon>Spiroplasma</taxon>
    </lineage>
</organism>
<dbReference type="OrthoDB" id="389706at2"/>
<dbReference type="KEGG" id="stur:STURON_00490"/>
<keyword evidence="1" id="KW-0812">Transmembrane</keyword>
<evidence type="ECO:0000313" key="3">
    <source>
        <dbReference type="Proteomes" id="UP000067243"/>
    </source>
</evidence>
<proteinExistence type="predicted"/>
<feature type="transmembrane region" description="Helical" evidence="1">
    <location>
        <begin position="42"/>
        <end position="61"/>
    </location>
</feature>